<dbReference type="InterPro" id="IPR050491">
    <property type="entry name" value="AmpC-like"/>
</dbReference>
<dbReference type="EMBL" id="JAVRQU010000001">
    <property type="protein sequence ID" value="KAK5707951.1"/>
    <property type="molecule type" value="Genomic_DNA"/>
</dbReference>
<comment type="caution">
    <text evidence="5">The sequence shown here is derived from an EMBL/GenBank/DDBJ whole genome shotgun (WGS) entry which is preliminary data.</text>
</comment>
<dbReference type="InterPro" id="IPR012856">
    <property type="entry name" value="DAP_B_dom"/>
</dbReference>
<dbReference type="PANTHER" id="PTHR46825">
    <property type="entry name" value="D-ALANYL-D-ALANINE-CARBOXYPEPTIDASE/ENDOPEPTIDASE AMPH"/>
    <property type="match status" value="1"/>
</dbReference>
<dbReference type="InterPro" id="IPR001466">
    <property type="entry name" value="Beta-lactam-related"/>
</dbReference>
<proteinExistence type="inferred from homology"/>
<accession>A0AAN7WDI6</accession>
<feature type="domain" description="Beta-lactamase-related" evidence="3">
    <location>
        <begin position="9"/>
        <end position="325"/>
    </location>
</feature>
<evidence type="ECO:0000313" key="5">
    <source>
        <dbReference type="EMBL" id="KAK5707951.1"/>
    </source>
</evidence>
<comment type="similarity">
    <text evidence="2">Belongs to the peptidase S12 family.</text>
</comment>
<dbReference type="PANTHER" id="PTHR46825:SF9">
    <property type="entry name" value="BETA-LACTAMASE-RELATED DOMAIN-CONTAINING PROTEIN"/>
    <property type="match status" value="1"/>
</dbReference>
<gene>
    <name evidence="5" type="ORF">LTR97_000490</name>
</gene>
<dbReference type="SUPFAM" id="SSF50886">
    <property type="entry name" value="D-aminopeptidase, middle and C-terminal domains"/>
    <property type="match status" value="1"/>
</dbReference>
<dbReference type="InterPro" id="IPR027279">
    <property type="entry name" value="D_amino_pept/lipop_sf"/>
</dbReference>
<dbReference type="Pfam" id="PF00144">
    <property type="entry name" value="Beta-lactamase"/>
    <property type="match status" value="1"/>
</dbReference>
<keyword evidence="1" id="KW-0645">Protease</keyword>
<reference evidence="5" key="1">
    <citation type="submission" date="2023-08" db="EMBL/GenBank/DDBJ databases">
        <title>Black Yeasts Isolated from many extreme environments.</title>
        <authorList>
            <person name="Coleine C."/>
            <person name="Stajich J.E."/>
            <person name="Selbmann L."/>
        </authorList>
    </citation>
    <scope>NUCLEOTIDE SEQUENCE</scope>
    <source>
        <strain evidence="5">CCFEE 5810</strain>
    </source>
</reference>
<dbReference type="InterPro" id="IPR012338">
    <property type="entry name" value="Beta-lactam/transpept-like"/>
</dbReference>
<sequence length="536" mass="59106">MAQDGDIQKILESIPALYRGPGGAIAIVKDGELAGQHVWGFASLEKRIPLTPSTIFPICSISKQMVCLILTELLADDKDKLFENALNKALHELLPENLISNKDLTVERLVGMQSGLRDYWALSVLWGAAPGDRFSIYSDAPKALQRLGDFHFAPGSQMSYCNTNFMTIGLAIEKASGKSLGDLLDSRLFKLAGMKTAALRPDTEQIPAPLVGYEGSESAGYIPYKHRIEWAGDAGIQASLEDMIAYEKYIDRAQHDENSAYRKNAQQPHYLDGRKAHYGNGLTHAEAMGMDSVGHGGALAGFKLHRRYFPEKRTSVIVMLNWEQNPWQIGGHALKNLFTPGWKEEEEEKKKNVAKVDVDWTGAYLDEEAKIAVVVTQEKPGEVVVNYDGHEDTISLKSATEAVADDMTISFVEGKLEIDRIEDGRKFSARKLAKAPESPDIDYTGNYRSEDVDSSLDCTGTGGMLYGSFTGYLGSGPAHLMRHLGEDVWHLSCYRSLDSTAPGTWTVVFRRGEDGKTVEGVTVGCWLARGVEYVRT</sequence>
<feature type="domain" description="D-aminopeptidase" evidence="4">
    <location>
        <begin position="357"/>
        <end position="533"/>
    </location>
</feature>
<dbReference type="Gene3D" id="2.40.128.50">
    <property type="match status" value="2"/>
</dbReference>
<dbReference type="NCBIfam" id="NF009622">
    <property type="entry name" value="PRK13128.1"/>
    <property type="match status" value="1"/>
</dbReference>
<organism evidence="5 6">
    <name type="scientific">Elasticomyces elasticus</name>
    <dbReference type="NCBI Taxonomy" id="574655"/>
    <lineage>
        <taxon>Eukaryota</taxon>
        <taxon>Fungi</taxon>
        <taxon>Dikarya</taxon>
        <taxon>Ascomycota</taxon>
        <taxon>Pezizomycotina</taxon>
        <taxon>Dothideomycetes</taxon>
        <taxon>Dothideomycetidae</taxon>
        <taxon>Mycosphaerellales</taxon>
        <taxon>Teratosphaeriaceae</taxon>
        <taxon>Elasticomyces</taxon>
    </lineage>
</organism>
<dbReference type="Proteomes" id="UP001310594">
    <property type="component" value="Unassembled WGS sequence"/>
</dbReference>
<evidence type="ECO:0008006" key="7">
    <source>
        <dbReference type="Google" id="ProtNLM"/>
    </source>
</evidence>
<evidence type="ECO:0000256" key="2">
    <source>
        <dbReference type="ARBA" id="ARBA00038215"/>
    </source>
</evidence>
<dbReference type="SUPFAM" id="SSF56601">
    <property type="entry name" value="beta-lactamase/transpeptidase-like"/>
    <property type="match status" value="1"/>
</dbReference>
<evidence type="ECO:0000259" key="4">
    <source>
        <dbReference type="Pfam" id="PF07930"/>
    </source>
</evidence>
<evidence type="ECO:0000259" key="3">
    <source>
        <dbReference type="Pfam" id="PF00144"/>
    </source>
</evidence>
<evidence type="ECO:0000256" key="1">
    <source>
        <dbReference type="ARBA" id="ARBA00022438"/>
    </source>
</evidence>
<keyword evidence="1" id="KW-0031">Aminopeptidase</keyword>
<dbReference type="GO" id="GO:0004177">
    <property type="term" value="F:aminopeptidase activity"/>
    <property type="evidence" value="ECO:0007669"/>
    <property type="project" value="UniProtKB-KW"/>
</dbReference>
<name>A0AAN7WDI6_9PEZI</name>
<evidence type="ECO:0000313" key="6">
    <source>
        <dbReference type="Proteomes" id="UP001310594"/>
    </source>
</evidence>
<dbReference type="Pfam" id="PF07930">
    <property type="entry name" value="DAP_B"/>
    <property type="match status" value="1"/>
</dbReference>
<protein>
    <recommendedName>
        <fullName evidence="7">Beta-lactamase-related domain-containing protein</fullName>
    </recommendedName>
</protein>
<dbReference type="Gene3D" id="3.40.710.10">
    <property type="entry name" value="DD-peptidase/beta-lactamase superfamily"/>
    <property type="match status" value="1"/>
</dbReference>
<dbReference type="AlphaFoldDB" id="A0AAN7WDI6"/>
<keyword evidence="1" id="KW-0378">Hydrolase</keyword>